<sequence length="163" mass="19057">MKEFNKALGNFINDAAAGGAVRHLADLGYSISRIAEEINYPISKERIAQYMWEHFLNIGKISLEEPQPVHEKASFVKEQDEFGRISFRRVTETVDNSDKEYVQCEFGKELYKNTDEFKAFLERLEPGDREYVTLMPWPLTPVFHELDERMKRIVLEKGQSNHK</sequence>
<dbReference type="RefSeq" id="WP_036951446.1">
    <property type="nucleotide sequence ID" value="NZ_FMWK01000003.1"/>
</dbReference>
<dbReference type="Proteomes" id="UP000199428">
    <property type="component" value="Unassembled WGS sequence"/>
</dbReference>
<dbReference type="EMBL" id="FMWK01000003">
    <property type="protein sequence ID" value="SCZ77588.1"/>
    <property type="molecule type" value="Genomic_DNA"/>
</dbReference>
<evidence type="ECO:0000313" key="2">
    <source>
        <dbReference type="Proteomes" id="UP000199428"/>
    </source>
</evidence>
<protein>
    <submittedName>
        <fullName evidence="1">Uncharacterized protein</fullName>
    </submittedName>
</protein>
<reference evidence="1 2" key="1">
    <citation type="submission" date="2016-10" db="EMBL/GenBank/DDBJ databases">
        <authorList>
            <person name="de Groot N.N."/>
        </authorList>
    </citation>
    <scope>NUCLEOTIDE SEQUENCE [LARGE SCALE GENOMIC DNA]</scope>
    <source>
        <strain evidence="1 2">DSM 10317</strain>
    </source>
</reference>
<accession>A0A1G5RUN8</accession>
<evidence type="ECO:0000313" key="1">
    <source>
        <dbReference type="EMBL" id="SCZ77588.1"/>
    </source>
</evidence>
<dbReference type="AlphaFoldDB" id="A0A1G5RUN8"/>
<proteinExistence type="predicted"/>
<name>A0A1G5RUN8_PSEXY</name>
<gene>
    <name evidence="1" type="ORF">SAMN02910350_00874</name>
</gene>
<organism evidence="1 2">
    <name type="scientific">Pseudobutyrivibrio xylanivorans</name>
    <dbReference type="NCBI Taxonomy" id="185007"/>
    <lineage>
        <taxon>Bacteria</taxon>
        <taxon>Bacillati</taxon>
        <taxon>Bacillota</taxon>
        <taxon>Clostridia</taxon>
        <taxon>Lachnospirales</taxon>
        <taxon>Lachnospiraceae</taxon>
        <taxon>Pseudobutyrivibrio</taxon>
    </lineage>
</organism>